<comment type="caution">
    <text evidence="2">The sequence shown here is derived from an EMBL/GenBank/DDBJ whole genome shotgun (WGS) entry which is preliminary data.</text>
</comment>
<dbReference type="Proteomes" id="UP001281003">
    <property type="component" value="Unassembled WGS sequence"/>
</dbReference>
<sequence length="200" mass="21758">MDEEEVEAKVANDLRDMIDENANSESDASSSQPADVCSPTDAASPTGAASQADTSPQADVPLRELQHQQPVSSNLEEDEENDMAAPITGNWAIDQFNRAARPPKKSYSWCKTCEKWQSNLFQHKKVHNNPEPVLCPEPLLGGVPGELCLDEYPDQASLACHIVRDHGRAVPFSYKKGIPVNSSEGQALLGGFAPDEVEED</sequence>
<feature type="region of interest" description="Disordered" evidence="1">
    <location>
        <begin position="1"/>
        <end position="81"/>
    </location>
</feature>
<gene>
    <name evidence="2" type="ORF">B0T20DRAFT_427026</name>
</gene>
<dbReference type="AlphaFoldDB" id="A0AAE0U2E7"/>
<reference evidence="2" key="1">
    <citation type="journal article" date="2023" name="Mol. Phylogenet. Evol.">
        <title>Genome-scale phylogeny and comparative genomics of the fungal order Sordariales.</title>
        <authorList>
            <person name="Hensen N."/>
            <person name="Bonometti L."/>
            <person name="Westerberg I."/>
            <person name="Brannstrom I.O."/>
            <person name="Guillou S."/>
            <person name="Cros-Aarteil S."/>
            <person name="Calhoun S."/>
            <person name="Haridas S."/>
            <person name="Kuo A."/>
            <person name="Mondo S."/>
            <person name="Pangilinan J."/>
            <person name="Riley R."/>
            <person name="LaButti K."/>
            <person name="Andreopoulos B."/>
            <person name="Lipzen A."/>
            <person name="Chen C."/>
            <person name="Yan M."/>
            <person name="Daum C."/>
            <person name="Ng V."/>
            <person name="Clum A."/>
            <person name="Steindorff A."/>
            <person name="Ohm R.A."/>
            <person name="Martin F."/>
            <person name="Silar P."/>
            <person name="Natvig D.O."/>
            <person name="Lalanne C."/>
            <person name="Gautier V."/>
            <person name="Ament-Velasquez S.L."/>
            <person name="Kruys A."/>
            <person name="Hutchinson M.I."/>
            <person name="Powell A.J."/>
            <person name="Barry K."/>
            <person name="Miller A.N."/>
            <person name="Grigoriev I.V."/>
            <person name="Debuchy R."/>
            <person name="Gladieux P."/>
            <person name="Hiltunen Thoren M."/>
            <person name="Johannesson H."/>
        </authorList>
    </citation>
    <scope>NUCLEOTIDE SEQUENCE</scope>
    <source>
        <strain evidence="2">FGSC 1904</strain>
    </source>
</reference>
<evidence type="ECO:0008006" key="4">
    <source>
        <dbReference type="Google" id="ProtNLM"/>
    </source>
</evidence>
<dbReference type="EMBL" id="JAUTDP010000018">
    <property type="protein sequence ID" value="KAK3388074.1"/>
    <property type="molecule type" value="Genomic_DNA"/>
</dbReference>
<organism evidence="2 3">
    <name type="scientific">Sordaria brevicollis</name>
    <dbReference type="NCBI Taxonomy" id="83679"/>
    <lineage>
        <taxon>Eukaryota</taxon>
        <taxon>Fungi</taxon>
        <taxon>Dikarya</taxon>
        <taxon>Ascomycota</taxon>
        <taxon>Pezizomycotina</taxon>
        <taxon>Sordariomycetes</taxon>
        <taxon>Sordariomycetidae</taxon>
        <taxon>Sordariales</taxon>
        <taxon>Sordariaceae</taxon>
        <taxon>Sordaria</taxon>
    </lineage>
</organism>
<keyword evidence="3" id="KW-1185">Reference proteome</keyword>
<feature type="compositionally biased region" description="Polar residues" evidence="1">
    <location>
        <begin position="41"/>
        <end position="57"/>
    </location>
</feature>
<evidence type="ECO:0000313" key="3">
    <source>
        <dbReference type="Proteomes" id="UP001281003"/>
    </source>
</evidence>
<protein>
    <recommendedName>
        <fullName evidence="4">C2H2-type domain-containing protein</fullName>
    </recommendedName>
</protein>
<reference evidence="2" key="2">
    <citation type="submission" date="2023-07" db="EMBL/GenBank/DDBJ databases">
        <authorList>
            <consortium name="Lawrence Berkeley National Laboratory"/>
            <person name="Haridas S."/>
            <person name="Hensen N."/>
            <person name="Bonometti L."/>
            <person name="Westerberg I."/>
            <person name="Brannstrom I.O."/>
            <person name="Guillou S."/>
            <person name="Cros-Aarteil S."/>
            <person name="Calhoun S."/>
            <person name="Kuo A."/>
            <person name="Mondo S."/>
            <person name="Pangilinan J."/>
            <person name="Riley R."/>
            <person name="LaButti K."/>
            <person name="Andreopoulos B."/>
            <person name="Lipzen A."/>
            <person name="Chen C."/>
            <person name="Yanf M."/>
            <person name="Daum C."/>
            <person name="Ng V."/>
            <person name="Clum A."/>
            <person name="Steindorff A."/>
            <person name="Ohm R."/>
            <person name="Martin F."/>
            <person name="Silar P."/>
            <person name="Natvig D."/>
            <person name="Lalanne C."/>
            <person name="Gautier V."/>
            <person name="Ament-velasquez S.L."/>
            <person name="Kruys A."/>
            <person name="Hutchinson M.I."/>
            <person name="Powell A.J."/>
            <person name="Barry K."/>
            <person name="Miller A.N."/>
            <person name="Grigoriev I.V."/>
            <person name="Debuchy R."/>
            <person name="Gladieux P."/>
            <person name="Thoren M.H."/>
            <person name="Johannesson H."/>
        </authorList>
    </citation>
    <scope>NUCLEOTIDE SEQUENCE</scope>
    <source>
        <strain evidence="2">FGSC 1904</strain>
    </source>
</reference>
<accession>A0AAE0U2E7</accession>
<feature type="compositionally biased region" description="Basic and acidic residues" evidence="1">
    <location>
        <begin position="7"/>
        <end position="18"/>
    </location>
</feature>
<name>A0AAE0U2E7_SORBR</name>
<evidence type="ECO:0000313" key="2">
    <source>
        <dbReference type="EMBL" id="KAK3388074.1"/>
    </source>
</evidence>
<evidence type="ECO:0000256" key="1">
    <source>
        <dbReference type="SAM" id="MobiDB-lite"/>
    </source>
</evidence>
<feature type="compositionally biased region" description="Low complexity" evidence="1">
    <location>
        <begin position="20"/>
        <end position="31"/>
    </location>
</feature>
<proteinExistence type="predicted"/>